<dbReference type="Pfam" id="PF02913">
    <property type="entry name" value="FAD-oxidase_C"/>
    <property type="match status" value="1"/>
</dbReference>
<comment type="catalytic activity">
    <reaction evidence="7">
        <text>(R)-2-hydroxyglutarate + A = 2-oxoglutarate + AH2</text>
        <dbReference type="Rhea" id="RHEA:38295"/>
        <dbReference type="ChEBI" id="CHEBI:13193"/>
        <dbReference type="ChEBI" id="CHEBI:15801"/>
        <dbReference type="ChEBI" id="CHEBI:16810"/>
        <dbReference type="ChEBI" id="CHEBI:17499"/>
        <dbReference type="EC" id="1.1.99.39"/>
    </reaction>
</comment>
<keyword evidence="11" id="KW-1185">Reference proteome</keyword>
<dbReference type="InterPro" id="IPR016171">
    <property type="entry name" value="Vanillyl_alc_oxidase_C-sub2"/>
</dbReference>
<dbReference type="SUPFAM" id="SSF55103">
    <property type="entry name" value="FAD-linked oxidases, C-terminal domain"/>
    <property type="match status" value="1"/>
</dbReference>
<sequence length="563" mass="62091">MRETEPKRVECVAAALNRSQIGITVVLSRYWPNTRDPGRTHKINHANRKKKERKKRATERRSWITLPLGNGGWNPQLYRSFGSLATKVERNPSFSSLNSDDLSYFKGVLGDKNVVQDEDRLETANVDWMHKYKGSSKLLLLPRNTEEVSKILEYCNSRRLAVVPQGGNTGLVGGSVPVFDEVIINVGSMNKIIAFDKVSGILVCEAGCILENLISYLDNQGFVMPLDLGAKGSCQIGGNVSTNAGGLRFVRYGSLHGNVLGLEAVLANGDVLDMLGTLRKDNTGYDLKHLFIGSEGSLGIVTKVSVLTPPKLSSVNIAFLACEDYLSCQKLLSEAKRKLGEILSAFEFLDCHAMDLVLNHLEGVRNPLSSTVHNFYLLIETTGSDESHDKEKLEAFLLHSMESGLISDGVLAQDMNQASSFWRIREGVPEALMRAGPVYKYDLSLPVEKMYSLVEEMRARLGQSANVVGYGHLGDGNLHLNVSAPRYDDTILAEIEPYVYEWTSKHRGSISAEHGLGLMKANEMFYSKSHGAVQLMASIKKLLDPNGILNPYKVLPHSLCSDS</sequence>
<evidence type="ECO:0000256" key="1">
    <source>
        <dbReference type="ARBA" id="ARBA00001974"/>
    </source>
</evidence>
<dbReference type="InterPro" id="IPR006094">
    <property type="entry name" value="Oxid_FAD_bind_N"/>
</dbReference>
<dbReference type="EC" id="1.1.99.39" evidence="6"/>
<evidence type="ECO:0000313" key="11">
    <source>
        <dbReference type="Proteomes" id="UP000657918"/>
    </source>
</evidence>
<dbReference type="InterPro" id="IPR036318">
    <property type="entry name" value="FAD-bd_PCMH-like_sf"/>
</dbReference>
<gene>
    <name evidence="10" type="ORF">SADUNF_Sadunf07G0016200</name>
</gene>
<comment type="similarity">
    <text evidence="2">Belongs to the FAD-binding oxidoreductase/transferase type 4 family.</text>
</comment>
<dbReference type="AlphaFoldDB" id="A0A835JZG1"/>
<dbReference type="Proteomes" id="UP000657918">
    <property type="component" value="Unassembled WGS sequence"/>
</dbReference>
<dbReference type="FunFam" id="1.10.45.10:FF:000001">
    <property type="entry name" value="D-lactate dehydrogenase mitochondrial"/>
    <property type="match status" value="1"/>
</dbReference>
<dbReference type="OrthoDB" id="5332616at2759"/>
<dbReference type="PROSITE" id="PS51387">
    <property type="entry name" value="FAD_PCMH"/>
    <property type="match status" value="1"/>
</dbReference>
<dbReference type="GO" id="GO:0005739">
    <property type="term" value="C:mitochondrion"/>
    <property type="evidence" value="ECO:0007669"/>
    <property type="project" value="TreeGrafter"/>
</dbReference>
<evidence type="ECO:0000259" key="9">
    <source>
        <dbReference type="PROSITE" id="PS51387"/>
    </source>
</evidence>
<dbReference type="InterPro" id="IPR004113">
    <property type="entry name" value="FAD-bd_oxidored_4_C"/>
</dbReference>
<dbReference type="PANTHER" id="PTHR43716">
    <property type="entry name" value="D-2-HYDROXYGLUTARATE DEHYDROGENASE, MITOCHONDRIAL"/>
    <property type="match status" value="1"/>
</dbReference>
<dbReference type="Gene3D" id="3.30.70.2740">
    <property type="match status" value="1"/>
</dbReference>
<dbReference type="FunFam" id="3.30.465.10:FF:000001">
    <property type="entry name" value="D-2-hydroxyglutarate dehydrogenase, mitochondrial"/>
    <property type="match status" value="1"/>
</dbReference>
<dbReference type="Gene3D" id="3.30.70.2190">
    <property type="match status" value="1"/>
</dbReference>
<dbReference type="InterPro" id="IPR016167">
    <property type="entry name" value="FAD-bd_PCMH_sub1"/>
</dbReference>
<dbReference type="FunFam" id="3.30.70.2740:FF:000002">
    <property type="entry name" value="D-2-hydroxyglutarate dehydrogenase mitochondrial"/>
    <property type="match status" value="1"/>
</dbReference>
<accession>A0A835JZG1</accession>
<evidence type="ECO:0000256" key="3">
    <source>
        <dbReference type="ARBA" id="ARBA00022630"/>
    </source>
</evidence>
<evidence type="ECO:0000256" key="8">
    <source>
        <dbReference type="SAM" id="MobiDB-lite"/>
    </source>
</evidence>
<evidence type="ECO:0000256" key="6">
    <source>
        <dbReference type="ARBA" id="ARBA00039003"/>
    </source>
</evidence>
<keyword evidence="4" id="KW-0274">FAD</keyword>
<evidence type="ECO:0000313" key="10">
    <source>
        <dbReference type="EMBL" id="KAF9678258.1"/>
    </source>
</evidence>
<protein>
    <recommendedName>
        <fullName evidence="6">D-2-hydroxyglutarate dehydrogenase</fullName>
        <ecNumber evidence="6">1.1.99.39</ecNumber>
    </recommendedName>
</protein>
<dbReference type="PANTHER" id="PTHR43716:SF1">
    <property type="entry name" value="D-2-HYDROXYGLUTARATE DEHYDROGENASE, MITOCHONDRIAL"/>
    <property type="match status" value="1"/>
</dbReference>
<dbReference type="GO" id="GO:0071949">
    <property type="term" value="F:FAD binding"/>
    <property type="evidence" value="ECO:0007669"/>
    <property type="project" value="InterPro"/>
</dbReference>
<name>A0A835JZG1_9ROSI</name>
<feature type="domain" description="FAD-binding PCMH-type" evidence="9">
    <location>
        <begin position="132"/>
        <end position="311"/>
    </location>
</feature>
<dbReference type="FunFam" id="3.30.43.10:FF:000002">
    <property type="entry name" value="D-2-hydroxyglutarate dehydrogenase, mitochondrial"/>
    <property type="match status" value="1"/>
</dbReference>
<feature type="compositionally biased region" description="Basic residues" evidence="8">
    <location>
        <begin position="40"/>
        <end position="58"/>
    </location>
</feature>
<dbReference type="EMBL" id="JADGMS010000007">
    <property type="protein sequence ID" value="KAF9678258.1"/>
    <property type="molecule type" value="Genomic_DNA"/>
</dbReference>
<evidence type="ECO:0000256" key="4">
    <source>
        <dbReference type="ARBA" id="ARBA00022827"/>
    </source>
</evidence>
<comment type="cofactor">
    <cofactor evidence="1">
        <name>FAD</name>
        <dbReference type="ChEBI" id="CHEBI:57692"/>
    </cofactor>
</comment>
<dbReference type="Gene3D" id="3.30.43.10">
    <property type="entry name" value="Uridine Diphospho-n-acetylenolpyruvylglucosamine Reductase, domain 2"/>
    <property type="match status" value="1"/>
</dbReference>
<reference evidence="10 11" key="1">
    <citation type="submission" date="2020-10" db="EMBL/GenBank/DDBJ databases">
        <title>Plant Genome Project.</title>
        <authorList>
            <person name="Zhang R.-G."/>
        </authorList>
    </citation>
    <scope>NUCLEOTIDE SEQUENCE [LARGE SCALE GENOMIC DNA]</scope>
    <source>
        <strain evidence="10">FAFU-HL-1</strain>
        <tissue evidence="10">Leaf</tissue>
    </source>
</reference>
<comment type="caution">
    <text evidence="10">The sequence shown here is derived from an EMBL/GenBank/DDBJ whole genome shotgun (WGS) entry which is preliminary data.</text>
</comment>
<dbReference type="InterPro" id="IPR016166">
    <property type="entry name" value="FAD-bd_PCMH"/>
</dbReference>
<keyword evidence="3" id="KW-0285">Flavoprotein</keyword>
<dbReference type="InterPro" id="IPR016169">
    <property type="entry name" value="FAD-bd_PCMH_sub2"/>
</dbReference>
<proteinExistence type="inferred from homology"/>
<feature type="region of interest" description="Disordered" evidence="8">
    <location>
        <begin position="34"/>
        <end position="59"/>
    </location>
</feature>
<dbReference type="Pfam" id="PF01565">
    <property type="entry name" value="FAD_binding_4"/>
    <property type="match status" value="1"/>
</dbReference>
<dbReference type="InterPro" id="IPR051264">
    <property type="entry name" value="FAD-oxidored/transferase_4"/>
</dbReference>
<organism evidence="10 11">
    <name type="scientific">Salix dunnii</name>
    <dbReference type="NCBI Taxonomy" id="1413687"/>
    <lineage>
        <taxon>Eukaryota</taxon>
        <taxon>Viridiplantae</taxon>
        <taxon>Streptophyta</taxon>
        <taxon>Embryophyta</taxon>
        <taxon>Tracheophyta</taxon>
        <taxon>Spermatophyta</taxon>
        <taxon>Magnoliopsida</taxon>
        <taxon>eudicotyledons</taxon>
        <taxon>Gunneridae</taxon>
        <taxon>Pentapetalae</taxon>
        <taxon>rosids</taxon>
        <taxon>fabids</taxon>
        <taxon>Malpighiales</taxon>
        <taxon>Salicaceae</taxon>
        <taxon>Saliceae</taxon>
        <taxon>Salix</taxon>
    </lineage>
</organism>
<dbReference type="SUPFAM" id="SSF56176">
    <property type="entry name" value="FAD-binding/transporter-associated domain-like"/>
    <property type="match status" value="1"/>
</dbReference>
<evidence type="ECO:0000256" key="5">
    <source>
        <dbReference type="ARBA" id="ARBA00023002"/>
    </source>
</evidence>
<dbReference type="Gene3D" id="1.10.45.10">
    <property type="entry name" value="Vanillyl-alcohol Oxidase, Chain A, domain 4"/>
    <property type="match status" value="1"/>
</dbReference>
<dbReference type="GO" id="GO:0051990">
    <property type="term" value="F:(R)-2-hydroxyglutarate dehydrogenase activity"/>
    <property type="evidence" value="ECO:0007669"/>
    <property type="project" value="UniProtKB-EC"/>
</dbReference>
<dbReference type="FunFam" id="3.30.70.2190:FF:000001">
    <property type="entry name" value="D-2-hydroxyglutarate dehydrogenase mitochondrial"/>
    <property type="match status" value="1"/>
</dbReference>
<evidence type="ECO:0000256" key="2">
    <source>
        <dbReference type="ARBA" id="ARBA00008000"/>
    </source>
</evidence>
<dbReference type="Gene3D" id="3.30.465.10">
    <property type="match status" value="1"/>
</dbReference>
<evidence type="ECO:0000256" key="7">
    <source>
        <dbReference type="ARBA" id="ARBA00051778"/>
    </source>
</evidence>
<keyword evidence="5" id="KW-0560">Oxidoreductase</keyword>
<dbReference type="InterPro" id="IPR016164">
    <property type="entry name" value="FAD-linked_Oxase-like_C"/>
</dbReference>